<sequence length="1411" mass="161925">MFKNYNSFYFLLVSVIFLLAIQPLSAQKKWHKSFLKNDQQYEKGNYKKARESNNLLKLKIERKLGAKDRMMAAAYFKEAKYYAAAGYIKEYRQALDRGLNIAEASFADDAVAYARALLEPIDIYSRNGDFLKAEGLLTKSRELLSSSDNPSTALGHEIDIRAAEINAGQGFYTAALQAFRVLQPILLEQARQKTETYIDAKSKQTKTRKLSSRQRKKLLLRYGDFLNLLGATYLNQGDLVRADSALNQATDWMGKNLSKSETCYSRNLLLKGRMQYERHHYKACIRLFEKANALIVKKRKKNHRDVIAVQEQLLKVYLEQHKKGKYKTLLPQFEKSTRQHYNRKSTHHFVQKLIELHTPLDEDNIASLQKNARKLIGVKSTFPEESERRIEVLNFLYHTALVERNYELGQRYLTDILAIKKELLGEKSPVYHLAKLTLANHLIEFTNELQEANAIYRESFTDVVEKEIVSGHADYVAIINHQAELYEVADSYEQASAALEKALQSTREKFEEDDVRYGMALDRFSNLQLKIGDYKAASTNIDQAIAILKKNKKQEDVIHYAKVLETRAKLLALQGYYDEAKSDIYKSEKLQKKSDLSSGIYTVNTIDELAHLYIKMGKYSETERLLKISLDDKTKLYGQENRKLIGPLTELGRLQFIKGEFTDAEKTVRTALHLAVANYDENATKTTAPRVLLSRIYTEIGDLEKAKEQSLKALAIQQQHFGKSHIHVAKTYTQLAAIKLLLKEDVDDIETMLITAREITVQKLGVDNPLYAEVIQRLAALYIRQDQFQKAYSLLLEANEIWADKIGKRHNLNAAVIGALLGDIYYKQKLYDQARDHYQAARKRYDKIFDKKHPSYVKLLSKLSKVHYMSGNRAQAKNLIEEALVNYNHYIKNYFSALSEKQKHKYWHTIKDDFEYFNTLALQYPDLIGKMYDNALITKSLLLNSSIKIRQRILNSDDEALKMKYAEWVDKKELQASILSMSPEQIESNEIDPASLEEDIELLEKYLSEKSTLFATKKENARINWKDIRHALENDEVAVEMVRFRYFDHILTDSVIYAFLSVKKGVRGTPDYVFLKNGRSLETKYFNFYKNAMRFRLKDRYSYKNFWKPIKNNLGKYSTLYLSPDGVYNQINLETIPTPENSYVIDEADIVVLRNTKELHFRKNQPLEAMPLDNTAFILGNPAFYSSTEAGTRFIAPLPGAEAEVKNLSGVLQEKGYKFDYYLNQDATEKAVKEIKSPRIFHVASHGFFEAEEEGAEESIGLDISWNEASRNPLLRSGVLLANSGEILKQTTSQFNRKDGILTAFEAMNLDLDQTELVVLSACETGLGAVEIGEGVYGLQRAFLQAGAKSLVMSLFKVSDDATQKLMSNFYQKWLDSGDKRASFVAAKKEIRSQYPNPMDWGAFVMVGLGQ</sequence>
<dbReference type="RefSeq" id="WP_346762385.1">
    <property type="nucleotide sequence ID" value="NZ_JAUJEB010000013.1"/>
</dbReference>
<keyword evidence="2" id="KW-0802">TPR repeat</keyword>
<dbReference type="SMART" id="SM00028">
    <property type="entry name" value="TPR"/>
    <property type="match status" value="9"/>
</dbReference>
<dbReference type="Pfam" id="PF13424">
    <property type="entry name" value="TPR_12"/>
    <property type="match status" value="1"/>
</dbReference>
<name>A0ABT8LGW8_9BACT</name>
<comment type="caution">
    <text evidence="4">The sequence shown here is derived from an EMBL/GenBank/DDBJ whole genome shotgun (WGS) entry which is preliminary data.</text>
</comment>
<evidence type="ECO:0000256" key="1">
    <source>
        <dbReference type="ARBA" id="ARBA00022737"/>
    </source>
</evidence>
<dbReference type="InterPro" id="IPR019734">
    <property type="entry name" value="TPR_rpt"/>
</dbReference>
<evidence type="ECO:0000313" key="5">
    <source>
        <dbReference type="Proteomes" id="UP001172083"/>
    </source>
</evidence>
<dbReference type="Proteomes" id="UP001172083">
    <property type="component" value="Unassembled WGS sequence"/>
</dbReference>
<organism evidence="4 5">
    <name type="scientific">Agaribacillus aureus</name>
    <dbReference type="NCBI Taxonomy" id="3051825"/>
    <lineage>
        <taxon>Bacteria</taxon>
        <taxon>Pseudomonadati</taxon>
        <taxon>Bacteroidota</taxon>
        <taxon>Cytophagia</taxon>
        <taxon>Cytophagales</taxon>
        <taxon>Splendidivirgaceae</taxon>
        <taxon>Agaribacillus</taxon>
    </lineage>
</organism>
<reference evidence="4" key="1">
    <citation type="submission" date="2023-06" db="EMBL/GenBank/DDBJ databases">
        <title>Genomic of Agaribacillus aureum.</title>
        <authorList>
            <person name="Wang G."/>
        </authorList>
    </citation>
    <scope>NUCLEOTIDE SEQUENCE</scope>
    <source>
        <strain evidence="4">BMA12</strain>
    </source>
</reference>
<dbReference type="Pfam" id="PF12770">
    <property type="entry name" value="CHAT"/>
    <property type="match status" value="1"/>
</dbReference>
<protein>
    <submittedName>
        <fullName evidence="4">CHAT domain-containing protein</fullName>
    </submittedName>
</protein>
<evidence type="ECO:0000259" key="3">
    <source>
        <dbReference type="Pfam" id="PF12770"/>
    </source>
</evidence>
<gene>
    <name evidence="4" type="ORF">QQ020_33565</name>
</gene>
<keyword evidence="5" id="KW-1185">Reference proteome</keyword>
<evidence type="ECO:0000256" key="2">
    <source>
        <dbReference type="ARBA" id="ARBA00022803"/>
    </source>
</evidence>
<dbReference type="PANTHER" id="PTHR45641">
    <property type="entry name" value="TETRATRICOPEPTIDE REPEAT PROTEIN (AFU_ORTHOLOGUE AFUA_6G03870)"/>
    <property type="match status" value="1"/>
</dbReference>
<dbReference type="Gene3D" id="1.25.40.10">
    <property type="entry name" value="Tetratricopeptide repeat domain"/>
    <property type="match status" value="4"/>
</dbReference>
<feature type="domain" description="CHAT" evidence="3">
    <location>
        <begin position="1103"/>
        <end position="1408"/>
    </location>
</feature>
<dbReference type="EMBL" id="JAUJEB010000013">
    <property type="protein sequence ID" value="MDN5217048.1"/>
    <property type="molecule type" value="Genomic_DNA"/>
</dbReference>
<accession>A0ABT8LGW8</accession>
<dbReference type="InterPro" id="IPR011990">
    <property type="entry name" value="TPR-like_helical_dom_sf"/>
</dbReference>
<dbReference type="SUPFAM" id="SSF48452">
    <property type="entry name" value="TPR-like"/>
    <property type="match status" value="4"/>
</dbReference>
<proteinExistence type="predicted"/>
<keyword evidence="1" id="KW-0677">Repeat</keyword>
<evidence type="ECO:0000313" key="4">
    <source>
        <dbReference type="EMBL" id="MDN5217048.1"/>
    </source>
</evidence>
<dbReference type="InterPro" id="IPR024983">
    <property type="entry name" value="CHAT_dom"/>
</dbReference>